<comment type="pathway">
    <text evidence="3">Cofactor biosynthesis; riboflavin biosynthesis; 5-amino-6-(D-ribitylamino)uracil from GTP: step 3/4.</text>
</comment>
<evidence type="ECO:0000256" key="17">
    <source>
        <dbReference type="SAM" id="MobiDB-lite"/>
    </source>
</evidence>
<comment type="similarity">
    <text evidence="5">In the C-terminal section; belongs to the HTP reductase family.</text>
</comment>
<comment type="pathway">
    <text evidence="2">Cofactor biosynthesis; riboflavin biosynthesis; 5-amino-6-(D-ribitylamino)uracil from GTP: step 2/4.</text>
</comment>
<comment type="catalytic activity">
    <reaction evidence="16">
        <text>2,5-diamino-6-hydroxy-4-(5-phosphoribosylamino)-pyrimidine + H2O + H(+) = 5-amino-6-(5-phospho-D-ribosylamino)uracil + NH4(+)</text>
        <dbReference type="Rhea" id="RHEA:21868"/>
        <dbReference type="ChEBI" id="CHEBI:15377"/>
        <dbReference type="ChEBI" id="CHEBI:15378"/>
        <dbReference type="ChEBI" id="CHEBI:28938"/>
        <dbReference type="ChEBI" id="CHEBI:58453"/>
        <dbReference type="ChEBI" id="CHEBI:58614"/>
        <dbReference type="EC" id="3.5.4.26"/>
    </reaction>
</comment>
<dbReference type="EMBL" id="MRDE01000005">
    <property type="protein sequence ID" value="OMH29373.1"/>
    <property type="molecule type" value="Genomic_DNA"/>
</dbReference>
<feature type="region of interest" description="Disordered" evidence="17">
    <location>
        <begin position="359"/>
        <end position="384"/>
    </location>
</feature>
<dbReference type="EC" id="3.5.4.26" evidence="6"/>
<dbReference type="GO" id="GO:0008703">
    <property type="term" value="F:5-amino-6-(5-phosphoribosylamino)uracil reductase activity"/>
    <property type="evidence" value="ECO:0007669"/>
    <property type="project" value="UniProtKB-EC"/>
</dbReference>
<dbReference type="InterPro" id="IPR024072">
    <property type="entry name" value="DHFR-like_dom_sf"/>
</dbReference>
<keyword evidence="11" id="KW-0862">Zinc</keyword>
<dbReference type="GO" id="GO:0008270">
    <property type="term" value="F:zinc ion binding"/>
    <property type="evidence" value="ECO:0007669"/>
    <property type="project" value="InterPro"/>
</dbReference>
<dbReference type="Gene3D" id="3.40.430.10">
    <property type="entry name" value="Dihydrofolate Reductase, subunit A"/>
    <property type="match status" value="2"/>
</dbReference>
<dbReference type="PANTHER" id="PTHR38011:SF7">
    <property type="entry name" value="2,5-DIAMINO-6-RIBOSYLAMINO-4(3H)-PYRIMIDINONE 5'-PHOSPHATE REDUCTASE"/>
    <property type="match status" value="1"/>
</dbReference>
<dbReference type="PROSITE" id="PS00903">
    <property type="entry name" value="CYT_DCMP_DEAMINASES_1"/>
    <property type="match status" value="1"/>
</dbReference>
<keyword evidence="20" id="KW-1185">Reference proteome</keyword>
<proteinExistence type="inferred from homology"/>
<dbReference type="EC" id="1.1.1.193" evidence="7"/>
<evidence type="ECO:0000256" key="1">
    <source>
        <dbReference type="ARBA" id="ARBA00002151"/>
    </source>
</evidence>
<dbReference type="GO" id="GO:0009231">
    <property type="term" value="P:riboflavin biosynthetic process"/>
    <property type="evidence" value="ECO:0007669"/>
    <property type="project" value="UniProtKB-UniPathway"/>
</dbReference>
<dbReference type="AlphaFoldDB" id="A0A1R1LPA5"/>
<evidence type="ECO:0000256" key="7">
    <source>
        <dbReference type="ARBA" id="ARBA00013173"/>
    </source>
</evidence>
<dbReference type="InterPro" id="IPR050765">
    <property type="entry name" value="Riboflavin_Biosynth_HTPR"/>
</dbReference>
<keyword evidence="13" id="KW-0560">Oxidoreductase</keyword>
<dbReference type="GO" id="GO:0008835">
    <property type="term" value="F:diaminohydroxyphosphoribosylaminopyrimidine deaminase activity"/>
    <property type="evidence" value="ECO:0007669"/>
    <property type="project" value="UniProtKB-EC"/>
</dbReference>
<dbReference type="InterPro" id="IPR016193">
    <property type="entry name" value="Cytidine_deaminase-like"/>
</dbReference>
<dbReference type="Gene3D" id="3.40.140.10">
    <property type="entry name" value="Cytidine Deaminase, domain 2"/>
    <property type="match status" value="1"/>
</dbReference>
<evidence type="ECO:0000256" key="16">
    <source>
        <dbReference type="ARBA" id="ARBA00049886"/>
    </source>
</evidence>
<evidence type="ECO:0000313" key="19">
    <source>
        <dbReference type="EMBL" id="OMH29373.1"/>
    </source>
</evidence>
<comment type="similarity">
    <text evidence="4">In the N-terminal section; belongs to the cytidine and deoxycytidylate deaminase family.</text>
</comment>
<dbReference type="PROSITE" id="PS51747">
    <property type="entry name" value="CYT_DCMP_DEAMINASES_2"/>
    <property type="match status" value="1"/>
</dbReference>
<gene>
    <name evidence="19" type="ORF">BKD30_00585</name>
</gene>
<comment type="function">
    <text evidence="1">Converts 2,5-diamino-6-(ribosylamino)-4(3h)-pyrimidinone 5'-phosphate into 5-amino-6-(ribosylamino)-2,4(1h,3h)-pyrimidinedione 5'-phosphate.</text>
</comment>
<evidence type="ECO:0000256" key="6">
    <source>
        <dbReference type="ARBA" id="ARBA00012766"/>
    </source>
</evidence>
<reference evidence="19 20" key="1">
    <citation type="submission" date="2016-12" db="EMBL/GenBank/DDBJ databases">
        <title>Draft genome of Tersicoccus phoenicis 1P05MA.</title>
        <authorList>
            <person name="Nakajima Y."/>
            <person name="Yoshizawa S."/>
            <person name="Nakamura K."/>
            <person name="Ogura Y."/>
            <person name="Hayashi T."/>
            <person name="Kogure K."/>
        </authorList>
    </citation>
    <scope>NUCLEOTIDE SEQUENCE [LARGE SCALE GENOMIC DNA]</scope>
    <source>
        <strain evidence="19 20">1p05MA</strain>
    </source>
</reference>
<comment type="catalytic activity">
    <reaction evidence="15">
        <text>5-amino-6-(5-phospho-D-ribitylamino)uracil + NADP(+) = 5-amino-6-(5-phospho-D-ribosylamino)uracil + NADPH + H(+)</text>
        <dbReference type="Rhea" id="RHEA:17845"/>
        <dbReference type="ChEBI" id="CHEBI:15378"/>
        <dbReference type="ChEBI" id="CHEBI:57783"/>
        <dbReference type="ChEBI" id="CHEBI:58349"/>
        <dbReference type="ChEBI" id="CHEBI:58421"/>
        <dbReference type="ChEBI" id="CHEBI:58453"/>
        <dbReference type="EC" id="1.1.1.193"/>
    </reaction>
</comment>
<evidence type="ECO:0000256" key="14">
    <source>
        <dbReference type="ARBA" id="ARBA00023268"/>
    </source>
</evidence>
<dbReference type="Pfam" id="PF01872">
    <property type="entry name" value="RibD_C"/>
    <property type="match status" value="1"/>
</dbReference>
<sequence>MTATTHHVTDADFTLADEHAMAAALRAAATGVRGANPLVGAALLDQDGQLIAVGHHRGAGTDHAEVDVLRRAEAAGATAAQIAAATMVVTLEPCNHTGRTGACTEAILAAGIRSVVHAIGDPHRAAAGGAHRLRAAGVRVRAGLLAGQARQLNRRWLAAVGTRPFVTLKVAQSLDGGIAAADGTSQWITGTDARADGHRLRALADAVLVSTGTVLADDPALTARRADGSRAARQPRRAVMGLRPVPASAAVRGDDGRFRALPTRDPAEALAGLYADGVKHVVIDGSPGLATAFARAGLVDELVVYQAPLLLGGRPAFPDLGLSTLGEAIRFVPDEAGGGAATRFGPDTRLRFVPEDAAADAAADDAADAPGAADDTVPVPDRKD</sequence>
<dbReference type="InterPro" id="IPR002734">
    <property type="entry name" value="RibDG_C"/>
</dbReference>
<keyword evidence="10" id="KW-0479">Metal-binding</keyword>
<dbReference type="InterPro" id="IPR016192">
    <property type="entry name" value="APOBEC/CMP_deaminase_Zn-bd"/>
</dbReference>
<dbReference type="InterPro" id="IPR002125">
    <property type="entry name" value="CMP_dCMP_dom"/>
</dbReference>
<keyword evidence="9" id="KW-0686">Riboflavin biosynthesis</keyword>
<dbReference type="PANTHER" id="PTHR38011">
    <property type="entry name" value="DIHYDROFOLATE REDUCTASE FAMILY PROTEIN (AFU_ORTHOLOGUE AFUA_8G06820)"/>
    <property type="match status" value="1"/>
</dbReference>
<dbReference type="UniPathway" id="UPA00275">
    <property type="reaction ID" value="UER00401"/>
</dbReference>
<name>A0A1R1LPA5_9MICC</name>
<evidence type="ECO:0000256" key="10">
    <source>
        <dbReference type="ARBA" id="ARBA00022723"/>
    </source>
</evidence>
<dbReference type="NCBIfam" id="TIGR00326">
    <property type="entry name" value="eubact_ribD"/>
    <property type="match status" value="1"/>
</dbReference>
<evidence type="ECO:0000256" key="3">
    <source>
        <dbReference type="ARBA" id="ARBA00004910"/>
    </source>
</evidence>
<organism evidence="19 20">
    <name type="scientific">Tersicoccus phoenicis</name>
    <dbReference type="NCBI Taxonomy" id="554083"/>
    <lineage>
        <taxon>Bacteria</taxon>
        <taxon>Bacillati</taxon>
        <taxon>Actinomycetota</taxon>
        <taxon>Actinomycetes</taxon>
        <taxon>Micrococcales</taxon>
        <taxon>Micrococcaceae</taxon>
        <taxon>Tersicoccus</taxon>
    </lineage>
</organism>
<evidence type="ECO:0000259" key="18">
    <source>
        <dbReference type="PROSITE" id="PS51747"/>
    </source>
</evidence>
<evidence type="ECO:0000256" key="12">
    <source>
        <dbReference type="ARBA" id="ARBA00022857"/>
    </source>
</evidence>
<dbReference type="Pfam" id="PF00383">
    <property type="entry name" value="dCMP_cyt_deam_1"/>
    <property type="match status" value="1"/>
</dbReference>
<evidence type="ECO:0000256" key="4">
    <source>
        <dbReference type="ARBA" id="ARBA00005259"/>
    </source>
</evidence>
<dbReference type="SUPFAM" id="SSF53927">
    <property type="entry name" value="Cytidine deaminase-like"/>
    <property type="match status" value="1"/>
</dbReference>
<dbReference type="Proteomes" id="UP000187085">
    <property type="component" value="Unassembled WGS sequence"/>
</dbReference>
<evidence type="ECO:0000256" key="2">
    <source>
        <dbReference type="ARBA" id="ARBA00004882"/>
    </source>
</evidence>
<evidence type="ECO:0000256" key="5">
    <source>
        <dbReference type="ARBA" id="ARBA00007417"/>
    </source>
</evidence>
<comment type="caution">
    <text evidence="19">The sequence shown here is derived from an EMBL/GenBank/DDBJ whole genome shotgun (WGS) entry which is preliminary data.</text>
</comment>
<dbReference type="SUPFAM" id="SSF53597">
    <property type="entry name" value="Dihydrofolate reductase-like"/>
    <property type="match status" value="1"/>
</dbReference>
<accession>A0A1R1LPA5</accession>
<keyword evidence="14" id="KW-0511">Multifunctional enzyme</keyword>
<keyword evidence="12" id="KW-0521">NADP</keyword>
<dbReference type="InterPro" id="IPR004794">
    <property type="entry name" value="Eubact_RibD"/>
</dbReference>
<evidence type="ECO:0000256" key="11">
    <source>
        <dbReference type="ARBA" id="ARBA00022833"/>
    </source>
</evidence>
<feature type="domain" description="CMP/dCMP-type deaminase" evidence="18">
    <location>
        <begin position="15"/>
        <end position="141"/>
    </location>
</feature>
<evidence type="ECO:0000256" key="15">
    <source>
        <dbReference type="ARBA" id="ARBA00049861"/>
    </source>
</evidence>
<evidence type="ECO:0000256" key="13">
    <source>
        <dbReference type="ARBA" id="ARBA00023002"/>
    </source>
</evidence>
<protein>
    <recommendedName>
        <fullName evidence="8">Riboflavin biosynthesis protein RibD</fullName>
        <ecNumber evidence="7">1.1.1.193</ecNumber>
        <ecNumber evidence="6">3.5.4.26</ecNumber>
    </recommendedName>
</protein>
<evidence type="ECO:0000256" key="9">
    <source>
        <dbReference type="ARBA" id="ARBA00022619"/>
    </source>
</evidence>
<evidence type="ECO:0000313" key="20">
    <source>
        <dbReference type="Proteomes" id="UP000187085"/>
    </source>
</evidence>
<evidence type="ECO:0000256" key="8">
    <source>
        <dbReference type="ARBA" id="ARBA00019930"/>
    </source>
</evidence>
<dbReference type="RefSeq" id="WP_076700592.1">
    <property type="nucleotide sequence ID" value="NZ_MRDE01000005.1"/>
</dbReference>
<dbReference type="STRING" id="554083.BKD30_00585"/>